<evidence type="ECO:0000256" key="5">
    <source>
        <dbReference type="ARBA" id="ARBA00022898"/>
    </source>
</evidence>
<reference evidence="9" key="2">
    <citation type="submission" date="2020-09" db="EMBL/GenBank/DDBJ databases">
        <authorList>
            <person name="Sun Q."/>
            <person name="Zhou Y."/>
        </authorList>
    </citation>
    <scope>NUCLEOTIDE SEQUENCE</scope>
    <source>
        <strain evidence="9">CGMCC 1.15725</strain>
    </source>
</reference>
<feature type="domain" description="Aminotransferase class I/classII large" evidence="8">
    <location>
        <begin position="32"/>
        <end position="377"/>
    </location>
</feature>
<evidence type="ECO:0000313" key="10">
    <source>
        <dbReference type="Proteomes" id="UP000646365"/>
    </source>
</evidence>
<evidence type="ECO:0000313" key="9">
    <source>
        <dbReference type="EMBL" id="GGF31780.1"/>
    </source>
</evidence>
<dbReference type="InterPro" id="IPR015421">
    <property type="entry name" value="PyrdxlP-dep_Trfase_major"/>
</dbReference>
<dbReference type="PANTHER" id="PTHR46383:SF2">
    <property type="entry name" value="AMINOTRANSFERASE"/>
    <property type="match status" value="1"/>
</dbReference>
<dbReference type="PROSITE" id="PS00105">
    <property type="entry name" value="AA_TRANSFER_CLASS_1"/>
    <property type="match status" value="1"/>
</dbReference>
<keyword evidence="3 7" id="KW-0032">Aminotransferase</keyword>
<dbReference type="Proteomes" id="UP000646365">
    <property type="component" value="Unassembled WGS sequence"/>
</dbReference>
<name>A0A8J2YY83_9PROT</name>
<dbReference type="Pfam" id="PF00155">
    <property type="entry name" value="Aminotran_1_2"/>
    <property type="match status" value="1"/>
</dbReference>
<dbReference type="PANTHER" id="PTHR46383">
    <property type="entry name" value="ASPARTATE AMINOTRANSFERASE"/>
    <property type="match status" value="1"/>
</dbReference>
<evidence type="ECO:0000256" key="1">
    <source>
        <dbReference type="ARBA" id="ARBA00001933"/>
    </source>
</evidence>
<dbReference type="InterPro" id="IPR004839">
    <property type="entry name" value="Aminotransferase_I/II_large"/>
</dbReference>
<comment type="cofactor">
    <cofactor evidence="1 7">
        <name>pyridoxal 5'-phosphate</name>
        <dbReference type="ChEBI" id="CHEBI:597326"/>
    </cofactor>
</comment>
<dbReference type="Gene3D" id="3.40.640.10">
    <property type="entry name" value="Type I PLP-dependent aspartate aminotransferase-like (Major domain)"/>
    <property type="match status" value="1"/>
</dbReference>
<evidence type="ECO:0000256" key="2">
    <source>
        <dbReference type="ARBA" id="ARBA00007441"/>
    </source>
</evidence>
<keyword evidence="4 7" id="KW-0808">Transferase</keyword>
<proteinExistence type="inferred from homology"/>
<evidence type="ECO:0000256" key="7">
    <source>
        <dbReference type="RuleBase" id="RU000481"/>
    </source>
</evidence>
<dbReference type="AlphaFoldDB" id="A0A8J2YY83"/>
<evidence type="ECO:0000256" key="6">
    <source>
        <dbReference type="ARBA" id="ARBA00049185"/>
    </source>
</evidence>
<evidence type="ECO:0000259" key="8">
    <source>
        <dbReference type="Pfam" id="PF00155"/>
    </source>
</evidence>
<accession>A0A8J2YY83</accession>
<comment type="catalytic activity">
    <reaction evidence="6">
        <text>L-aspartate + 2-oxoglutarate = oxaloacetate + L-glutamate</text>
        <dbReference type="Rhea" id="RHEA:21824"/>
        <dbReference type="ChEBI" id="CHEBI:16452"/>
        <dbReference type="ChEBI" id="CHEBI:16810"/>
        <dbReference type="ChEBI" id="CHEBI:29985"/>
        <dbReference type="ChEBI" id="CHEBI:29991"/>
        <dbReference type="EC" id="2.6.1.1"/>
    </reaction>
</comment>
<dbReference type="GO" id="GO:0006520">
    <property type="term" value="P:amino acid metabolic process"/>
    <property type="evidence" value="ECO:0007669"/>
    <property type="project" value="InterPro"/>
</dbReference>
<keyword evidence="10" id="KW-1185">Reference proteome</keyword>
<dbReference type="SUPFAM" id="SSF53383">
    <property type="entry name" value="PLP-dependent transferases"/>
    <property type="match status" value="1"/>
</dbReference>
<dbReference type="GO" id="GO:0004069">
    <property type="term" value="F:L-aspartate:2-oxoglutarate aminotransferase activity"/>
    <property type="evidence" value="ECO:0007669"/>
    <property type="project" value="UniProtKB-EC"/>
</dbReference>
<organism evidence="9 10">
    <name type="scientific">Aliidongia dinghuensis</name>
    <dbReference type="NCBI Taxonomy" id="1867774"/>
    <lineage>
        <taxon>Bacteria</taxon>
        <taxon>Pseudomonadati</taxon>
        <taxon>Pseudomonadota</taxon>
        <taxon>Alphaproteobacteria</taxon>
        <taxon>Rhodospirillales</taxon>
        <taxon>Dongiaceae</taxon>
        <taxon>Aliidongia</taxon>
    </lineage>
</organism>
<reference evidence="9" key="1">
    <citation type="journal article" date="2014" name="Int. J. Syst. Evol. Microbiol.">
        <title>Complete genome sequence of Corynebacterium casei LMG S-19264T (=DSM 44701T), isolated from a smear-ripened cheese.</title>
        <authorList>
            <consortium name="US DOE Joint Genome Institute (JGI-PGF)"/>
            <person name="Walter F."/>
            <person name="Albersmeier A."/>
            <person name="Kalinowski J."/>
            <person name="Ruckert C."/>
        </authorList>
    </citation>
    <scope>NUCLEOTIDE SEQUENCE</scope>
    <source>
        <strain evidence="9">CGMCC 1.15725</strain>
    </source>
</reference>
<dbReference type="RefSeq" id="WP_189049481.1">
    <property type="nucleotide sequence ID" value="NZ_BMJQ01000011.1"/>
</dbReference>
<dbReference type="EMBL" id="BMJQ01000011">
    <property type="protein sequence ID" value="GGF31780.1"/>
    <property type="molecule type" value="Genomic_DNA"/>
</dbReference>
<protein>
    <recommendedName>
        <fullName evidence="7">Aminotransferase</fullName>
        <ecNumber evidence="7">2.6.1.-</ecNumber>
    </recommendedName>
</protein>
<dbReference type="InterPro" id="IPR015424">
    <property type="entry name" value="PyrdxlP-dep_Trfase"/>
</dbReference>
<keyword evidence="5" id="KW-0663">Pyridoxal phosphate</keyword>
<dbReference type="InterPro" id="IPR004838">
    <property type="entry name" value="NHTrfase_class1_PyrdxlP-BS"/>
</dbReference>
<sequence length="382" mass="41011">MTLKRGTRGQIPSFLVMDVLREANRLAHEGADILHLEVGQPSTGAPEGVVAEATRLLRASPLGYTDALGVPRLRERIAEHYKATYGVAVDPGQVAVTVGASGAFLLSFLAAFDAGDRVALAAPGYPAYRHILTALDIEAVEIEATEEDRFQPTPALLDKVPGRIDGLIVASPSNPTGTMIPPAEFAALSAYCAKRGIRLISDEIYHGITYGMAPTTAASVAPDAFVINSFSKYFSMTGWRLGWMIVPADLVRAVECLAQNMVISAPTLSQAAAIAAFDCHDELQTNVRRYAANRELLLNELPKAGFSHFAPPDGAFYLYADVASLTNDSQEFCRRMLVETGVAAAPGKDFDGGRGNRFVRFSFAGSTETMATAAQRLAAWRR</sequence>
<dbReference type="InterPro" id="IPR050596">
    <property type="entry name" value="AspAT/PAT-like"/>
</dbReference>
<gene>
    <name evidence="9" type="ORF">GCM10011611_42370</name>
</gene>
<dbReference type="EC" id="2.6.1.-" evidence="7"/>
<dbReference type="GO" id="GO:0030170">
    <property type="term" value="F:pyridoxal phosphate binding"/>
    <property type="evidence" value="ECO:0007669"/>
    <property type="project" value="InterPro"/>
</dbReference>
<comment type="caution">
    <text evidence="9">The sequence shown here is derived from an EMBL/GenBank/DDBJ whole genome shotgun (WGS) entry which is preliminary data.</text>
</comment>
<evidence type="ECO:0000256" key="4">
    <source>
        <dbReference type="ARBA" id="ARBA00022679"/>
    </source>
</evidence>
<dbReference type="CDD" id="cd00609">
    <property type="entry name" value="AAT_like"/>
    <property type="match status" value="1"/>
</dbReference>
<evidence type="ECO:0000256" key="3">
    <source>
        <dbReference type="ARBA" id="ARBA00022576"/>
    </source>
</evidence>
<comment type="similarity">
    <text evidence="2 7">Belongs to the class-I pyridoxal-phosphate-dependent aminotransferase family.</text>
</comment>